<evidence type="ECO:0000313" key="2">
    <source>
        <dbReference type="Proteomes" id="UP000777784"/>
    </source>
</evidence>
<protein>
    <recommendedName>
        <fullName evidence="3">YbbR-like domain-containing protein</fullName>
    </recommendedName>
</protein>
<proteinExistence type="predicted"/>
<dbReference type="Gene3D" id="2.170.120.40">
    <property type="entry name" value="YbbR-like domain"/>
    <property type="match status" value="1"/>
</dbReference>
<sequence length="298" mass="32817">MKFTSLVLAIAFYLHVFSIQVQEFSMSIPLRLTDIPSEMTLTGEIPATVEIMVQGSGKELLKLRARRLWTQISVADAGEGRFQRPIVAGDISLPPDIEAQTVEVIRPKVLDLVFDRLEEKRVPVFPTITGAPSSGFLVNGPVQVEPDSVTLRGPRRLLDRCEFSRTLDLGIQGATGPLRAEVQLGTPGGVIADPPKVMVVVPIERLIVRSIQGLPIEVLRSSSIRHVQLEPETGSVEVLGPESVVARLRPEDLVLRIDARNLRAGTHMLMVSVVLTRDVEDLVSVEPSYPERFKVTLE</sequence>
<dbReference type="PANTHER" id="PTHR37804:SF1">
    <property type="entry name" value="CDAA REGULATORY PROTEIN CDAR"/>
    <property type="match status" value="1"/>
</dbReference>
<accession>A0A948RRC3</accession>
<dbReference type="Gene3D" id="2.170.120.30">
    <property type="match status" value="2"/>
</dbReference>
<evidence type="ECO:0008006" key="3">
    <source>
        <dbReference type="Google" id="ProtNLM"/>
    </source>
</evidence>
<comment type="caution">
    <text evidence="1">The sequence shown here is derived from an EMBL/GenBank/DDBJ whole genome shotgun (WGS) entry which is preliminary data.</text>
</comment>
<dbReference type="Pfam" id="PF07949">
    <property type="entry name" value="YbbR"/>
    <property type="match status" value="1"/>
</dbReference>
<dbReference type="InterPro" id="IPR053154">
    <property type="entry name" value="c-di-AMP_regulator"/>
</dbReference>
<gene>
    <name evidence="1" type="ORF">KJ970_00905</name>
</gene>
<dbReference type="AlphaFoldDB" id="A0A948RRC3"/>
<dbReference type="EMBL" id="JAHJDP010000004">
    <property type="protein sequence ID" value="MBU2689460.1"/>
    <property type="molecule type" value="Genomic_DNA"/>
</dbReference>
<dbReference type="PANTHER" id="PTHR37804">
    <property type="entry name" value="CDAA REGULATORY PROTEIN CDAR"/>
    <property type="match status" value="1"/>
</dbReference>
<reference evidence="1" key="1">
    <citation type="submission" date="2021-05" db="EMBL/GenBank/DDBJ databases">
        <title>Energy efficiency and biological interactions define the core microbiome of deep oligotrophic groundwater.</title>
        <authorList>
            <person name="Mehrshad M."/>
            <person name="Lopez-Fernandez M."/>
            <person name="Bell E."/>
            <person name="Bernier-Latmani R."/>
            <person name="Bertilsson S."/>
            <person name="Dopson M."/>
        </authorList>
    </citation>
    <scope>NUCLEOTIDE SEQUENCE</scope>
    <source>
        <strain evidence="1">Modern_marine.mb.64</strain>
    </source>
</reference>
<organism evidence="1 2">
    <name type="scientific">Eiseniibacteriota bacterium</name>
    <dbReference type="NCBI Taxonomy" id="2212470"/>
    <lineage>
        <taxon>Bacteria</taxon>
        <taxon>Candidatus Eiseniibacteriota</taxon>
    </lineage>
</organism>
<evidence type="ECO:0000313" key="1">
    <source>
        <dbReference type="EMBL" id="MBU2689460.1"/>
    </source>
</evidence>
<dbReference type="InterPro" id="IPR012505">
    <property type="entry name" value="YbbR"/>
</dbReference>
<name>A0A948RRC3_UNCEI</name>
<dbReference type="Proteomes" id="UP000777784">
    <property type="component" value="Unassembled WGS sequence"/>
</dbReference>